<dbReference type="InterPro" id="IPR011101">
    <property type="entry name" value="DUF5131"/>
</dbReference>
<keyword evidence="2" id="KW-1185">Reference proteome</keyword>
<dbReference type="OrthoDB" id="9787478at2"/>
<evidence type="ECO:0000313" key="1">
    <source>
        <dbReference type="EMBL" id="QEL14743.1"/>
    </source>
</evidence>
<accession>A0A5C1A963</accession>
<evidence type="ECO:0000313" key="2">
    <source>
        <dbReference type="Proteomes" id="UP000324974"/>
    </source>
</evidence>
<dbReference type="EMBL" id="CP042425">
    <property type="protein sequence ID" value="QEL14743.1"/>
    <property type="molecule type" value="Genomic_DNA"/>
</dbReference>
<dbReference type="AlphaFoldDB" id="A0A5C1A963"/>
<proteinExistence type="predicted"/>
<dbReference type="Pfam" id="PF07505">
    <property type="entry name" value="DUF5131"/>
    <property type="match status" value="1"/>
</dbReference>
<evidence type="ECO:0008006" key="3">
    <source>
        <dbReference type="Google" id="ProtNLM"/>
    </source>
</evidence>
<gene>
    <name evidence="1" type="ORF">PX52LOC_01637</name>
</gene>
<protein>
    <recommendedName>
        <fullName evidence="3">Phage Gp37/Gp68 family protein</fullName>
    </recommendedName>
</protein>
<sequence length="299" mass="34409">MVENSKIEWTHHTFNPWIGCTRVSPACDHCYAETWARRYGAVEWGAGKPRKLTSEANWQQPLKWNREAEKTGQRKRVFCASLADVFDNAVSYEWRERLWRLILDTPHLDWLLLTKRIGNADHMLPLKGTPKNVWLGISVVNQREADRDIPKLLKTEANVRFLSMEPLLGPVDLNRIENTDGFHASALTRQVDGNYYEFEKTIDWVIVGGESGKDARPMSPHWARDLRDQCAVAGVPFLFKQWGEWGWWQGGYFGPGKFEATFIGDESAPFRAWMTKTGKKIAGRVLDGREWNEFPVMAA</sequence>
<organism evidence="1 2">
    <name type="scientific">Limnoglobus roseus</name>
    <dbReference type="NCBI Taxonomy" id="2598579"/>
    <lineage>
        <taxon>Bacteria</taxon>
        <taxon>Pseudomonadati</taxon>
        <taxon>Planctomycetota</taxon>
        <taxon>Planctomycetia</taxon>
        <taxon>Gemmatales</taxon>
        <taxon>Gemmataceae</taxon>
        <taxon>Limnoglobus</taxon>
    </lineage>
</organism>
<dbReference type="KEGG" id="lrs:PX52LOC_01637"/>
<name>A0A5C1A963_9BACT</name>
<reference evidence="2" key="1">
    <citation type="submission" date="2019-08" db="EMBL/GenBank/DDBJ databases">
        <title>Limnoglobus roseus gen. nov., sp. nov., a novel freshwater planctomycete with a giant genome from the family Gemmataceae.</title>
        <authorList>
            <person name="Kulichevskaya I.S."/>
            <person name="Naumoff D.G."/>
            <person name="Miroshnikov K."/>
            <person name="Ivanova A."/>
            <person name="Philippov D.A."/>
            <person name="Hakobyan A."/>
            <person name="Rijpstra I.C."/>
            <person name="Sinninghe Damste J.S."/>
            <person name="Liesack W."/>
            <person name="Dedysh S.N."/>
        </authorList>
    </citation>
    <scope>NUCLEOTIDE SEQUENCE [LARGE SCALE GENOMIC DNA]</scope>
    <source>
        <strain evidence="2">PX52</strain>
    </source>
</reference>
<dbReference type="RefSeq" id="WP_149109615.1">
    <property type="nucleotide sequence ID" value="NZ_CP042425.1"/>
</dbReference>
<dbReference type="Proteomes" id="UP000324974">
    <property type="component" value="Chromosome"/>
</dbReference>